<evidence type="ECO:0000313" key="8">
    <source>
        <dbReference type="Proteomes" id="UP000016160"/>
    </source>
</evidence>
<evidence type="ECO:0000313" key="7">
    <source>
        <dbReference type="EMBL" id="CDF79774.1"/>
    </source>
</evidence>
<proteinExistence type="inferred from homology"/>
<dbReference type="GO" id="GO:0016020">
    <property type="term" value="C:membrane"/>
    <property type="evidence" value="ECO:0007669"/>
    <property type="project" value="UniProtKB-SubCell"/>
</dbReference>
<dbReference type="Pfam" id="PF01384">
    <property type="entry name" value="PHO4"/>
    <property type="match status" value="2"/>
</dbReference>
<feature type="transmembrane region" description="Helical" evidence="6">
    <location>
        <begin position="68"/>
        <end position="86"/>
    </location>
</feature>
<evidence type="ECO:0000256" key="3">
    <source>
        <dbReference type="ARBA" id="ARBA00022692"/>
    </source>
</evidence>
<keyword evidence="3 6" id="KW-0812">Transmembrane</keyword>
<organism evidence="7 8">
    <name type="scientific">Formosa agariphila (strain DSM 15362 / KCTC 12365 / LMG 23005 / KMM 3901 / M-2Alg 35-1)</name>
    <dbReference type="NCBI Taxonomy" id="1347342"/>
    <lineage>
        <taxon>Bacteria</taxon>
        <taxon>Pseudomonadati</taxon>
        <taxon>Bacteroidota</taxon>
        <taxon>Flavobacteriia</taxon>
        <taxon>Flavobacteriales</taxon>
        <taxon>Flavobacteriaceae</taxon>
        <taxon>Formosa</taxon>
    </lineage>
</organism>
<evidence type="ECO:0000256" key="1">
    <source>
        <dbReference type="ARBA" id="ARBA00004141"/>
    </source>
</evidence>
<dbReference type="eggNOG" id="COG0306">
    <property type="taxonomic scope" value="Bacteria"/>
</dbReference>
<dbReference type="Proteomes" id="UP000016160">
    <property type="component" value="Chromosome"/>
</dbReference>
<dbReference type="PATRIC" id="fig|1347342.6.peg.2068"/>
<feature type="transmembrane region" description="Helical" evidence="6">
    <location>
        <begin position="454"/>
        <end position="473"/>
    </location>
</feature>
<feature type="transmembrane region" description="Helical" evidence="6">
    <location>
        <begin position="208"/>
        <end position="226"/>
    </location>
</feature>
<dbReference type="PANTHER" id="PTHR11101">
    <property type="entry name" value="PHOSPHATE TRANSPORTER"/>
    <property type="match status" value="1"/>
</dbReference>
<dbReference type="GO" id="GO:0035435">
    <property type="term" value="P:phosphate ion transmembrane transport"/>
    <property type="evidence" value="ECO:0007669"/>
    <property type="project" value="TreeGrafter"/>
</dbReference>
<dbReference type="EMBL" id="HG315671">
    <property type="protein sequence ID" value="CDF79774.1"/>
    <property type="molecule type" value="Genomic_DNA"/>
</dbReference>
<dbReference type="AlphaFoldDB" id="T2KP73"/>
<reference evidence="7 8" key="1">
    <citation type="journal article" date="2013" name="Appl. Environ. Microbiol.">
        <title>The genome of the alga-associated marine flavobacterium Formosa agariphila KMM 3901T reveals a broad potential for degradation of algal polysaccharides.</title>
        <authorList>
            <person name="Mann A.J."/>
            <person name="Hahnke R.L."/>
            <person name="Huang S."/>
            <person name="Werner J."/>
            <person name="Xing P."/>
            <person name="Barbeyron T."/>
            <person name="Huettel B."/>
            <person name="Stueber K."/>
            <person name="Reinhardt R."/>
            <person name="Harder J."/>
            <person name="Gloeckner F.O."/>
            <person name="Amann R.I."/>
            <person name="Teeling H."/>
        </authorList>
    </citation>
    <scope>NUCLEOTIDE SEQUENCE [LARGE SCALE GENOMIC DNA]</scope>
    <source>
        <strain evidence="8">DSM 15362 / KCTC 12365 / LMG 23005 / KMM 3901</strain>
    </source>
</reference>
<feature type="transmembrane region" description="Helical" evidence="6">
    <location>
        <begin position="37"/>
        <end position="56"/>
    </location>
</feature>
<dbReference type="STRING" id="1347342.BN863_20620"/>
<keyword evidence="2 6" id="KW-0813">Transport</keyword>
<dbReference type="PANTHER" id="PTHR11101:SF16">
    <property type="entry name" value="PHOSPHATE TRANSPORTER"/>
    <property type="match status" value="1"/>
</dbReference>
<feature type="transmembrane region" description="Helical" evidence="6">
    <location>
        <begin position="98"/>
        <end position="124"/>
    </location>
</feature>
<keyword evidence="8" id="KW-1185">Reference proteome</keyword>
<evidence type="ECO:0000256" key="2">
    <source>
        <dbReference type="ARBA" id="ARBA00022448"/>
    </source>
</evidence>
<dbReference type="InterPro" id="IPR001204">
    <property type="entry name" value="Phos_transporter"/>
</dbReference>
<sequence>MIIATMGIMFGSIFSGGMMEIARSGVFNPAFFSMEEIMYLFAAVMITDIILLDFFNTVAMPTSTTVSIVFNLLGSAIGISFFSVLHSDGSLASWGEHINAAGALTIIVGIFLSVAIAFVVGWAVQYITRLIVSFNYGKTMKSFGALFGSLSVALIANFIVIKGLTGIPGVSQEVVATIQNSSTLISLLAFGASFIIFQIVLRANTSFNIYKFVVLLGTFALAMAFASNDLVNFIGVPIAGYDAYLNWLDSGIPASEYQMTALTEPVKSNPLFLMGAGIIMSLTLWFSKKARSVVKTAVDLGRQEEGQERFEGNELARGIVSGISRISNSVAKVIPDTTWHKINKRFVDDTPKIEYELPSDRPAFDMVRAAINLIVAAGLILVATSFKLPLSTTFVSFMVLMGTSLADKAWSQGSSVYRVSGVLTVVGGWFLTAIMALAASIICASILINFKLYALIPLLIITVVLLFKSLIFYRNNRFKAEVNLEMDDVWFKSDFFKIEHEIRKKLTFMMKRLDKSYHETIDALLKSDLEQLKRMNILVDDIKSTNENYKFKLTQQIKTVPKEYREGGKAMLYIHDIQQELLESFVNIVASSKKHVQNLHPKLEDEQIELLENSKTKIRLYLNELIKCLEKDHISEADYKTFKHIRNGIVKDIDQAISNQISWATDKKLSGKNSELILTILFENKDIMQGLSKIVKLFYNLKSGDYKNLIGKVLSEN</sequence>
<comment type="subcellular location">
    <subcellularLocation>
        <location evidence="1 6">Membrane</location>
        <topology evidence="1 6">Multi-pass membrane protein</topology>
    </subcellularLocation>
</comment>
<evidence type="ECO:0000256" key="6">
    <source>
        <dbReference type="RuleBase" id="RU363058"/>
    </source>
</evidence>
<dbReference type="GO" id="GO:0005315">
    <property type="term" value="F:phosphate transmembrane transporter activity"/>
    <property type="evidence" value="ECO:0007669"/>
    <property type="project" value="InterPro"/>
</dbReference>
<feature type="transmembrane region" description="Helical" evidence="6">
    <location>
        <begin position="184"/>
        <end position="201"/>
    </location>
</feature>
<evidence type="ECO:0000256" key="4">
    <source>
        <dbReference type="ARBA" id="ARBA00022989"/>
    </source>
</evidence>
<feature type="transmembrane region" description="Helical" evidence="6">
    <location>
        <begin position="369"/>
        <end position="386"/>
    </location>
</feature>
<comment type="similarity">
    <text evidence="6">Belongs to the inorganic phosphate transporter (PiT) (TC 2.A.20) family.</text>
</comment>
<feature type="transmembrane region" description="Helical" evidence="6">
    <location>
        <begin position="269"/>
        <end position="286"/>
    </location>
</feature>
<keyword evidence="6" id="KW-0592">Phosphate transport</keyword>
<dbReference type="HOGENOM" id="CLU_021892_0_0_10"/>
<evidence type="ECO:0000256" key="5">
    <source>
        <dbReference type="ARBA" id="ARBA00023136"/>
    </source>
</evidence>
<feature type="transmembrane region" description="Helical" evidence="6">
    <location>
        <begin position="422"/>
        <end position="448"/>
    </location>
</feature>
<accession>T2KP73</accession>
<protein>
    <recommendedName>
        <fullName evidence="6">Phosphate transporter</fullName>
    </recommendedName>
</protein>
<keyword evidence="5 6" id="KW-0472">Membrane</keyword>
<feature type="transmembrane region" description="Helical" evidence="6">
    <location>
        <begin position="145"/>
        <end position="164"/>
    </location>
</feature>
<keyword evidence="4 6" id="KW-1133">Transmembrane helix</keyword>
<gene>
    <name evidence="7" type="ORF">BN863_20620</name>
</gene>
<name>T2KP73_FORAG</name>